<keyword evidence="7" id="KW-1133">Transmembrane helix</keyword>
<evidence type="ECO:0000259" key="12">
    <source>
        <dbReference type="Pfam" id="PF26002"/>
    </source>
</evidence>
<comment type="subcellular location">
    <subcellularLocation>
        <location evidence="1 9">Cell inner membrane</location>
        <topology evidence="1 9">Single-pass membrane protein</topology>
    </subcellularLocation>
</comment>
<proteinExistence type="inferred from homology"/>
<dbReference type="STRING" id="54398.Ga0074115_103138"/>
<evidence type="ECO:0000256" key="2">
    <source>
        <dbReference type="ARBA" id="ARBA00009477"/>
    </source>
</evidence>
<dbReference type="InterPro" id="IPR010129">
    <property type="entry name" value="T1SS_HlyD"/>
</dbReference>
<feature type="non-terminal residue" evidence="13">
    <location>
        <position position="1"/>
    </location>
</feature>
<dbReference type="GO" id="GO:0015031">
    <property type="term" value="P:protein transport"/>
    <property type="evidence" value="ECO:0007669"/>
    <property type="project" value="InterPro"/>
</dbReference>
<gene>
    <name evidence="13" type="ORF">Ga0076813_14381</name>
</gene>
<dbReference type="RefSeq" id="WP_158294746.1">
    <property type="nucleotide sequence ID" value="NZ_KQ556933.1"/>
</dbReference>
<evidence type="ECO:0000256" key="4">
    <source>
        <dbReference type="ARBA" id="ARBA00022475"/>
    </source>
</evidence>
<dbReference type="GO" id="GO:0005886">
    <property type="term" value="C:plasma membrane"/>
    <property type="evidence" value="ECO:0007669"/>
    <property type="project" value="UniProtKB-SubCell"/>
</dbReference>
<name>A0A0T5Z7X1_9GAMM</name>
<dbReference type="Gene3D" id="1.10.287.1490">
    <property type="match status" value="1"/>
</dbReference>
<dbReference type="NCBIfam" id="TIGR01843">
    <property type="entry name" value="type_I_hlyD"/>
    <property type="match status" value="1"/>
</dbReference>
<evidence type="ECO:0000256" key="10">
    <source>
        <dbReference type="SAM" id="Coils"/>
    </source>
</evidence>
<organism evidence="13 14">
    <name type="scientific">endosymbiont of Ridgeia piscesae</name>
    <dbReference type="NCBI Taxonomy" id="54398"/>
    <lineage>
        <taxon>Bacteria</taxon>
        <taxon>Pseudomonadati</taxon>
        <taxon>Pseudomonadota</taxon>
        <taxon>Gammaproteobacteria</taxon>
        <taxon>sulfur-oxidizing symbionts</taxon>
    </lineage>
</organism>
<feature type="domain" description="AprE-like beta-barrel" evidence="12">
    <location>
        <begin position="241"/>
        <end position="330"/>
    </location>
</feature>
<feature type="coiled-coil region" evidence="10">
    <location>
        <begin position="70"/>
        <end position="104"/>
    </location>
</feature>
<dbReference type="PRINTS" id="PR01490">
    <property type="entry name" value="RTXTOXIND"/>
</dbReference>
<dbReference type="Proteomes" id="UP000051276">
    <property type="component" value="Unassembled WGS sequence"/>
</dbReference>
<comment type="similarity">
    <text evidence="2 9">Belongs to the membrane fusion protein (MFP) (TC 8.A.1) family.</text>
</comment>
<keyword evidence="5 9" id="KW-0997">Cell inner membrane</keyword>
<feature type="domain" description="AprE-like long alpha-helical hairpin" evidence="11">
    <location>
        <begin position="14"/>
        <end position="197"/>
    </location>
</feature>
<keyword evidence="3 9" id="KW-0813">Transport</keyword>
<comment type="caution">
    <text evidence="13">The sequence shown here is derived from an EMBL/GenBank/DDBJ whole genome shotgun (WGS) entry which is preliminary data.</text>
</comment>
<keyword evidence="6" id="KW-0812">Transmembrane</keyword>
<evidence type="ECO:0000256" key="9">
    <source>
        <dbReference type="RuleBase" id="RU365093"/>
    </source>
</evidence>
<dbReference type="InterPro" id="IPR050739">
    <property type="entry name" value="MFP"/>
</dbReference>
<feature type="coiled-coil region" evidence="10">
    <location>
        <begin position="143"/>
        <end position="177"/>
    </location>
</feature>
<evidence type="ECO:0000313" key="13">
    <source>
        <dbReference type="EMBL" id="KRT58879.1"/>
    </source>
</evidence>
<keyword evidence="8" id="KW-0472">Membrane</keyword>
<evidence type="ECO:0000256" key="8">
    <source>
        <dbReference type="ARBA" id="ARBA00023136"/>
    </source>
</evidence>
<dbReference type="Pfam" id="PF25994">
    <property type="entry name" value="HH_AprE"/>
    <property type="match status" value="1"/>
</dbReference>
<evidence type="ECO:0000256" key="1">
    <source>
        <dbReference type="ARBA" id="ARBA00004377"/>
    </source>
</evidence>
<evidence type="ECO:0000256" key="6">
    <source>
        <dbReference type="ARBA" id="ARBA00022692"/>
    </source>
</evidence>
<accession>A0A0T5Z7X1</accession>
<dbReference type="PANTHER" id="PTHR30386">
    <property type="entry name" value="MEMBRANE FUSION SUBUNIT OF EMRAB-TOLC MULTIDRUG EFFLUX PUMP"/>
    <property type="match status" value="1"/>
</dbReference>
<dbReference type="InterPro" id="IPR058982">
    <property type="entry name" value="Beta-barrel_AprE"/>
</dbReference>
<dbReference type="EMBL" id="LMXI01000256">
    <property type="protein sequence ID" value="KRT58879.1"/>
    <property type="molecule type" value="Genomic_DNA"/>
</dbReference>
<evidence type="ECO:0000259" key="11">
    <source>
        <dbReference type="Pfam" id="PF25994"/>
    </source>
</evidence>
<evidence type="ECO:0000256" key="5">
    <source>
        <dbReference type="ARBA" id="ARBA00022519"/>
    </source>
</evidence>
<dbReference type="InterPro" id="IPR058781">
    <property type="entry name" value="HH_AprE-like"/>
</dbReference>
<evidence type="ECO:0000313" key="14">
    <source>
        <dbReference type="Proteomes" id="UP000051276"/>
    </source>
</evidence>
<keyword evidence="4 9" id="KW-1003">Cell membrane</keyword>
<keyword evidence="10" id="KW-0175">Coiled coil</keyword>
<protein>
    <recommendedName>
        <fullName evidence="9">Membrane fusion protein (MFP) family protein</fullName>
    </recommendedName>
</protein>
<reference evidence="13 14" key="1">
    <citation type="submission" date="2015-11" db="EMBL/GenBank/DDBJ databases">
        <title>The genome of Candidatus Endoriftia persephone in Ridgeia piscesae and population structure of the North Eastern Pacific vestimentiferan symbionts.</title>
        <authorList>
            <person name="Perez M."/>
            <person name="Juniper K.S."/>
        </authorList>
    </citation>
    <scope>NUCLEOTIDE SEQUENCE [LARGE SCALE GENOMIC DNA]</scope>
    <source>
        <strain evidence="13">Ind10</strain>
    </source>
</reference>
<dbReference type="PANTHER" id="PTHR30386:SF27">
    <property type="entry name" value="MEMBRANE FUSION PROTEIN (MFP) FAMILY PROTEIN"/>
    <property type="match status" value="1"/>
</dbReference>
<evidence type="ECO:0000256" key="7">
    <source>
        <dbReference type="ARBA" id="ARBA00022989"/>
    </source>
</evidence>
<dbReference type="Gene3D" id="2.40.30.170">
    <property type="match status" value="1"/>
</dbReference>
<dbReference type="Pfam" id="PF26002">
    <property type="entry name" value="Beta-barrel_AprE"/>
    <property type="match status" value="1"/>
</dbReference>
<sequence length="353" mass="40364">VVKAGERLIELDPTTTQAELARLRQESEQLKQRKRRLQLLSEWIADPAKQQSRLDDRLSLLEASLLQSQWREHRERLATLNTELARHRAERDTLERQIDKLAATLPLIAQRADDMQTLLKTNAVARHRVLEVEQERISAQHDLATQRSRRKELQQAVAELQAKIRQARSEFQRQTLDQLSEITRQANAITQEIIKAQVRNRAQTLTAPVDGVVQQLAIHTIGAIVTPAQELMRIVPSSEQLEVEALIENRDIGFVEEGQPAEIKIDAFPFTKYGTIDAELTDISNDAVMDETKGLVFKARVLMEKTEIQVGKRLVKLTPGMSVTVEAKTGKRRLIEYFLAPLLKYKQESIRER</sequence>
<evidence type="ECO:0000256" key="3">
    <source>
        <dbReference type="ARBA" id="ARBA00022448"/>
    </source>
</evidence>
<dbReference type="AlphaFoldDB" id="A0A0T5Z7X1"/>